<reference evidence="2" key="1">
    <citation type="journal article" date="2019" name="Int. J. Syst. Evol. Microbiol.">
        <title>The Global Catalogue of Microorganisms (GCM) 10K type strain sequencing project: providing services to taxonomists for standard genome sequencing and annotation.</title>
        <authorList>
            <consortium name="The Broad Institute Genomics Platform"/>
            <consortium name="The Broad Institute Genome Sequencing Center for Infectious Disease"/>
            <person name="Wu L."/>
            <person name="Ma J."/>
        </authorList>
    </citation>
    <scope>NUCLEOTIDE SEQUENCE [LARGE SCALE GENOMIC DNA]</scope>
    <source>
        <strain evidence="2">JCM 16908</strain>
    </source>
</reference>
<evidence type="ECO:0000313" key="2">
    <source>
        <dbReference type="Proteomes" id="UP001500888"/>
    </source>
</evidence>
<proteinExistence type="predicted"/>
<gene>
    <name evidence="1" type="ORF">GCM10022226_11900</name>
</gene>
<sequence length="198" mass="22000">MLTDRNPGELTNGRSGVRMADATKNDLLELDYKTTFDAWRQLVDIRFKLLALIPVASVVGVSQDIPSGACAAALIFVIGLAVYEIRNTQVHDALGKRLMDLERMLGDGNADGDQRGFGPFSTRPQASLHAFGVLRIWHNRSIGIVYGTSAAAWFWRFVTSWQLDWPFVLRGQIWSTIATLIVGAVIYREIVRLSNVPP</sequence>
<accession>A0ABP7HPJ1</accession>
<dbReference type="EMBL" id="BAAAZR010000001">
    <property type="protein sequence ID" value="GAA3794187.1"/>
    <property type="molecule type" value="Genomic_DNA"/>
</dbReference>
<comment type="caution">
    <text evidence="1">The sequence shown here is derived from an EMBL/GenBank/DDBJ whole genome shotgun (WGS) entry which is preliminary data.</text>
</comment>
<protein>
    <submittedName>
        <fullName evidence="1">Uncharacterized protein</fullName>
    </submittedName>
</protein>
<keyword evidence="2" id="KW-1185">Reference proteome</keyword>
<evidence type="ECO:0000313" key="1">
    <source>
        <dbReference type="EMBL" id="GAA3794187.1"/>
    </source>
</evidence>
<name>A0ABP7HPJ1_9ACTN</name>
<organism evidence="1 2">
    <name type="scientific">Sphaerisporangium flaviroseum</name>
    <dbReference type="NCBI Taxonomy" id="509199"/>
    <lineage>
        <taxon>Bacteria</taxon>
        <taxon>Bacillati</taxon>
        <taxon>Actinomycetota</taxon>
        <taxon>Actinomycetes</taxon>
        <taxon>Streptosporangiales</taxon>
        <taxon>Streptosporangiaceae</taxon>
        <taxon>Sphaerisporangium</taxon>
    </lineage>
</organism>
<dbReference type="Proteomes" id="UP001500888">
    <property type="component" value="Unassembled WGS sequence"/>
</dbReference>